<organism evidence="2 3">
    <name type="scientific">Schaalia cardiffensis F0333</name>
    <dbReference type="NCBI Taxonomy" id="888050"/>
    <lineage>
        <taxon>Bacteria</taxon>
        <taxon>Bacillati</taxon>
        <taxon>Actinomycetota</taxon>
        <taxon>Actinomycetes</taxon>
        <taxon>Actinomycetales</taxon>
        <taxon>Actinomycetaceae</taxon>
        <taxon>Schaalia</taxon>
    </lineage>
</organism>
<dbReference type="InterPro" id="IPR042271">
    <property type="entry name" value="Zinicin_2_N"/>
</dbReference>
<gene>
    <name evidence="2" type="ORF">HMPREF9004_1223</name>
</gene>
<evidence type="ECO:0000313" key="2">
    <source>
        <dbReference type="EMBL" id="ENO17951.1"/>
    </source>
</evidence>
<comment type="caution">
    <text evidence="2">The sequence shown here is derived from an EMBL/GenBank/DDBJ whole genome shotgun (WGS) entry which is preliminary data.</text>
</comment>
<dbReference type="eggNOG" id="COG5282">
    <property type="taxonomic scope" value="Bacteria"/>
</dbReference>
<dbReference type="HOGENOM" id="CLU_068613_0_0_11"/>
<keyword evidence="3" id="KW-1185">Reference proteome</keyword>
<accession>N6X2G5</accession>
<evidence type="ECO:0000313" key="3">
    <source>
        <dbReference type="Proteomes" id="UP000013015"/>
    </source>
</evidence>
<dbReference type="SUPFAM" id="SSF55486">
    <property type="entry name" value="Metalloproteases ('zincins'), catalytic domain"/>
    <property type="match status" value="1"/>
</dbReference>
<protein>
    <submittedName>
        <fullName evidence="2">Uncharacterized protein</fullName>
    </submittedName>
</protein>
<sequence length="278" mass="30394">MRIGSRGIARALNTLSSAGPMTNSAIAAGAVTRLRRAARWSEPYVESLSGLPEAAKIAASPVLVLDRHSFALQTARTLDTIAPIYELRELRDRAITIRALSRRATGLWDPRVKARVLIAPNVLAAAHAHSLDQSDWCKWVALRVGLEGLIVHKAPNLVDPTLENTDFLARLLLVDALLDALMLRLTPADLSSVLWIRNFGPKSSIRTLVSALLLDSSIPQTELFRAYEDYRRISQEIVSSNSLGPALDALSRNEDPFPDFARKGPEATTPPTPTSPRV</sequence>
<dbReference type="EMBL" id="AQHZ01000021">
    <property type="protein sequence ID" value="ENO17951.1"/>
    <property type="molecule type" value="Genomic_DNA"/>
</dbReference>
<dbReference type="PATRIC" id="fig|888050.3.peg.1164"/>
<feature type="compositionally biased region" description="Basic and acidic residues" evidence="1">
    <location>
        <begin position="251"/>
        <end position="265"/>
    </location>
</feature>
<dbReference type="STRING" id="888050.HMPREF9004_1223"/>
<dbReference type="AlphaFoldDB" id="N6X2G5"/>
<reference evidence="2 3" key="1">
    <citation type="submission" date="2013-03" db="EMBL/GenBank/DDBJ databases">
        <title>Reference genome for the Human Microbiome Project.</title>
        <authorList>
            <person name="Aqrawi P."/>
            <person name="Ayvaz T."/>
            <person name="Bess C."/>
            <person name="Blankenburg K."/>
            <person name="Coyle M."/>
            <person name="Deng J."/>
            <person name="Forbes L."/>
            <person name="Fowler G."/>
            <person name="Francisco L."/>
            <person name="Fu Q."/>
            <person name="Gibbs R."/>
            <person name="Gross S."/>
            <person name="Gubbala S."/>
            <person name="Hale W."/>
            <person name="Hemphill L."/>
            <person name="Highlander S."/>
            <person name="Hirani K."/>
            <person name="Jackson L."/>
            <person name="Jakkamsetti A."/>
            <person name="Javaid M."/>
            <person name="Jayaseelan J.C."/>
            <person name="Jiang H."/>
            <person name="Joshi V."/>
            <person name="Korchina V."/>
            <person name="Kovar C."/>
            <person name="Lara F."/>
            <person name="Lee S."/>
            <person name="Liu Y."/>
            <person name="Mata R."/>
            <person name="Mathew T."/>
            <person name="Munidasa M."/>
            <person name="Muzny D."/>
            <person name="Nazareth L."/>
            <person name="Ngo R."/>
            <person name="Nguyen L."/>
            <person name="Nguyen N."/>
            <person name="Okwuonu G."/>
            <person name="Ongeri F."/>
            <person name="Palculict T."/>
            <person name="Patil S."/>
            <person name="Petrosino J."/>
            <person name="Pham C."/>
            <person name="Pham P."/>
            <person name="Pu L.-L."/>
            <person name="Qin X."/>
            <person name="Qu J."/>
            <person name="Reid J."/>
            <person name="Ross M."/>
            <person name="Ruth R."/>
            <person name="Saada N."/>
            <person name="San Lucas F."/>
            <person name="Santibanez J."/>
            <person name="Shang Y."/>
            <person name="Simmons D."/>
            <person name="Song X.-Z."/>
            <person name="Tang L.-Y."/>
            <person name="Thornton R."/>
            <person name="Warren J."/>
            <person name="Weissenberger G."/>
            <person name="Wilczek-Boney K."/>
            <person name="Worley K."/>
            <person name="Youmans B."/>
            <person name="Zhang J."/>
            <person name="Zhang L."/>
            <person name="Zhao Z."/>
            <person name="Zhou C."/>
            <person name="Zhu D."/>
            <person name="Zhu Y."/>
        </authorList>
    </citation>
    <scope>NUCLEOTIDE SEQUENCE [LARGE SCALE GENOMIC DNA]</scope>
    <source>
        <strain evidence="2 3">F0333</strain>
    </source>
</reference>
<dbReference type="Proteomes" id="UP000013015">
    <property type="component" value="Unassembled WGS sequence"/>
</dbReference>
<feature type="region of interest" description="Disordered" evidence="1">
    <location>
        <begin position="249"/>
        <end position="278"/>
    </location>
</feature>
<name>N6X2G5_9ACTO</name>
<evidence type="ECO:0000256" key="1">
    <source>
        <dbReference type="SAM" id="MobiDB-lite"/>
    </source>
</evidence>
<dbReference type="Gene3D" id="1.20.150.30">
    <property type="entry name" value="Zincin-like metallopeptidase, N-terminal domain"/>
    <property type="match status" value="1"/>
</dbReference>
<proteinExistence type="predicted"/>
<feature type="compositionally biased region" description="Pro residues" evidence="1">
    <location>
        <begin position="268"/>
        <end position="278"/>
    </location>
</feature>